<name>A0AAV1TIQ1_9STRA</name>
<dbReference type="AlphaFoldDB" id="A0AAV1TIQ1"/>
<reference evidence="2" key="1">
    <citation type="submission" date="2024-01" db="EMBL/GenBank/DDBJ databases">
        <authorList>
            <person name="Webb A."/>
        </authorList>
    </citation>
    <scope>NUCLEOTIDE SEQUENCE</scope>
    <source>
        <strain evidence="2">Pm1</strain>
    </source>
</reference>
<comment type="caution">
    <text evidence="2">The sequence shown here is derived from an EMBL/GenBank/DDBJ whole genome shotgun (WGS) entry which is preliminary data.</text>
</comment>
<gene>
    <name evidence="2" type="ORF">PM001_LOCUS7509</name>
</gene>
<sequence length="45" mass="4937">MTMTFKSIGRPQPSVRSQPRSSGNSVTPEFTGEELSVVLELVKDL</sequence>
<accession>A0AAV1TIQ1</accession>
<organism evidence="2 3">
    <name type="scientific">Peronospora matthiolae</name>
    <dbReference type="NCBI Taxonomy" id="2874970"/>
    <lineage>
        <taxon>Eukaryota</taxon>
        <taxon>Sar</taxon>
        <taxon>Stramenopiles</taxon>
        <taxon>Oomycota</taxon>
        <taxon>Peronosporomycetes</taxon>
        <taxon>Peronosporales</taxon>
        <taxon>Peronosporaceae</taxon>
        <taxon>Peronospora</taxon>
    </lineage>
</organism>
<evidence type="ECO:0000313" key="2">
    <source>
        <dbReference type="EMBL" id="CAK7922202.1"/>
    </source>
</evidence>
<protein>
    <submittedName>
        <fullName evidence="2">Uncharacterized protein</fullName>
    </submittedName>
</protein>
<evidence type="ECO:0000313" key="3">
    <source>
        <dbReference type="Proteomes" id="UP001162060"/>
    </source>
</evidence>
<dbReference type="Proteomes" id="UP001162060">
    <property type="component" value="Unassembled WGS sequence"/>
</dbReference>
<feature type="region of interest" description="Disordered" evidence="1">
    <location>
        <begin position="1"/>
        <end position="30"/>
    </location>
</feature>
<proteinExistence type="predicted"/>
<dbReference type="EMBL" id="CAKLBY020000065">
    <property type="protein sequence ID" value="CAK7922202.1"/>
    <property type="molecule type" value="Genomic_DNA"/>
</dbReference>
<evidence type="ECO:0000256" key="1">
    <source>
        <dbReference type="SAM" id="MobiDB-lite"/>
    </source>
</evidence>
<feature type="compositionally biased region" description="Low complexity" evidence="1">
    <location>
        <begin position="10"/>
        <end position="22"/>
    </location>
</feature>